<dbReference type="RefSeq" id="WP_013631907.1">
    <property type="nucleotide sequence ID" value="NC_015177.1"/>
</dbReference>
<accession>F0S9Q1</accession>
<organism evidence="2 3">
    <name type="scientific">Pseudopedobacter saltans (strain ATCC 51119 / DSM 12145 / JCM 21818 / CCUG 39354 / LMG 10337 / NBRC 100064 / NCIMB 13643)</name>
    <name type="common">Pedobacter saltans</name>
    <dbReference type="NCBI Taxonomy" id="762903"/>
    <lineage>
        <taxon>Bacteria</taxon>
        <taxon>Pseudomonadati</taxon>
        <taxon>Bacteroidota</taxon>
        <taxon>Sphingobacteriia</taxon>
        <taxon>Sphingobacteriales</taxon>
        <taxon>Sphingobacteriaceae</taxon>
        <taxon>Pseudopedobacter</taxon>
    </lineage>
</organism>
<dbReference type="Proteomes" id="UP000000310">
    <property type="component" value="Chromosome"/>
</dbReference>
<dbReference type="InterPro" id="IPR016181">
    <property type="entry name" value="Acyl_CoA_acyltransferase"/>
</dbReference>
<feature type="domain" description="BioF2-like acetyltransferase" evidence="1">
    <location>
        <begin position="152"/>
        <end position="284"/>
    </location>
</feature>
<dbReference type="PANTHER" id="PTHR36174:SF1">
    <property type="entry name" value="LIPID II:GLYCINE GLYCYLTRANSFERASE"/>
    <property type="match status" value="1"/>
</dbReference>
<evidence type="ECO:0000313" key="2">
    <source>
        <dbReference type="EMBL" id="ADY51407.1"/>
    </source>
</evidence>
<dbReference type="OrthoDB" id="9785911at2"/>
<protein>
    <recommendedName>
        <fullName evidence="1">BioF2-like acetyltransferase domain-containing protein</fullName>
    </recommendedName>
</protein>
<dbReference type="STRING" id="762903.Pedsa_0835"/>
<dbReference type="PANTHER" id="PTHR36174">
    <property type="entry name" value="LIPID II:GLYCINE GLYCYLTRANSFERASE"/>
    <property type="match status" value="1"/>
</dbReference>
<proteinExistence type="predicted"/>
<dbReference type="InterPro" id="IPR050644">
    <property type="entry name" value="PG_Glycine_Bridge_Synth"/>
</dbReference>
<dbReference type="InterPro" id="IPR038740">
    <property type="entry name" value="BioF2-like_GNAT_dom"/>
</dbReference>
<dbReference type="Pfam" id="PF13480">
    <property type="entry name" value="Acetyltransf_6"/>
    <property type="match status" value="1"/>
</dbReference>
<dbReference type="AlphaFoldDB" id="F0S9Q1"/>
<evidence type="ECO:0000259" key="1">
    <source>
        <dbReference type="Pfam" id="PF13480"/>
    </source>
</evidence>
<dbReference type="eggNOG" id="COG2348">
    <property type="taxonomic scope" value="Bacteria"/>
</dbReference>
<evidence type="ECO:0000313" key="3">
    <source>
        <dbReference type="Proteomes" id="UP000000310"/>
    </source>
</evidence>
<sequence length="344" mass="40726">MIHLIDCKEKNRWDKYVKESLETAFCHTNDYHSLEKHKESFLFVFEEDWGFIAIPFLKQPIPNTNYYDLTSVYGYGGPISNLDLQNLDEERLNLFEESFLRFLKENNFVSVFLRLNPFTNQSCLFKNIGGLFPNGRTVAIDLNLSVEERRRQYRANVKYSIRKCKQKGFCLEEVNSEKGLHHFMDIYNATIYRKNASEFYFFSFEYVSKLLRSTEFEAKIYVVYDGDIPICGTLIIFYNEIVHVHLIGTVYDYYKYSPAKFTVDRLCDIGKEKGMKFLHLGSGVSFKEDSLFEWKKGFSNILLDYHSWRYVPEKSIYLTLVKNRGIDPNTLIDFFPLYRYKLIG</sequence>
<dbReference type="EMBL" id="CP002545">
    <property type="protein sequence ID" value="ADY51407.1"/>
    <property type="molecule type" value="Genomic_DNA"/>
</dbReference>
<reference evidence="2 3" key="1">
    <citation type="journal article" date="2011" name="Stand. Genomic Sci.">
        <title>Complete genome sequence of the gliding, heparinolytic Pedobacter saltans type strain (113).</title>
        <authorList>
            <person name="Liolios K."/>
            <person name="Sikorski J."/>
            <person name="Lu M."/>
            <person name="Nolan M."/>
            <person name="Lapidus A."/>
            <person name="Lucas S."/>
            <person name="Hammon N."/>
            <person name="Deshpande S."/>
            <person name="Cheng J.F."/>
            <person name="Tapia R."/>
            <person name="Han C."/>
            <person name="Goodwin L."/>
            <person name="Pitluck S."/>
            <person name="Huntemann M."/>
            <person name="Ivanova N."/>
            <person name="Pagani I."/>
            <person name="Mavromatis K."/>
            <person name="Ovchinikova G."/>
            <person name="Pati A."/>
            <person name="Chen A."/>
            <person name="Palaniappan K."/>
            <person name="Land M."/>
            <person name="Hauser L."/>
            <person name="Brambilla E.M."/>
            <person name="Kotsyurbenko O."/>
            <person name="Rohde M."/>
            <person name="Tindall B.J."/>
            <person name="Abt B."/>
            <person name="Goker M."/>
            <person name="Detter J.C."/>
            <person name="Woyke T."/>
            <person name="Bristow J."/>
            <person name="Eisen J.A."/>
            <person name="Markowitz V."/>
            <person name="Hugenholtz P."/>
            <person name="Klenk H.P."/>
            <person name="Kyrpides N.C."/>
        </authorList>
    </citation>
    <scope>NUCLEOTIDE SEQUENCE [LARGE SCALE GENOMIC DNA]</scope>
    <source>
        <strain evidence="3">ATCC 51119 / DSM 12145 / JCM 21818 / LMG 10337 / NBRC 100064 / NCIMB 13643</strain>
    </source>
</reference>
<gene>
    <name evidence="2" type="ordered locus">Pedsa_0835</name>
</gene>
<dbReference type="KEGG" id="psn:Pedsa_0835"/>
<dbReference type="Gene3D" id="3.40.630.30">
    <property type="match status" value="1"/>
</dbReference>
<keyword evidence="3" id="KW-1185">Reference proteome</keyword>
<reference evidence="3" key="2">
    <citation type="submission" date="2011-02" db="EMBL/GenBank/DDBJ databases">
        <title>The complete genome of Pedobacter saltans DSM 12145.</title>
        <authorList>
            <consortium name="US DOE Joint Genome Institute (JGI-PGF)"/>
            <person name="Lucas S."/>
            <person name="Copeland A."/>
            <person name="Lapidus A."/>
            <person name="Bruce D."/>
            <person name="Goodwin L."/>
            <person name="Pitluck S."/>
            <person name="Kyrpides N."/>
            <person name="Mavromatis K."/>
            <person name="Pagani I."/>
            <person name="Ivanova N."/>
            <person name="Ovchinnikova G."/>
            <person name="Lu M."/>
            <person name="Detter J.C."/>
            <person name="Han C."/>
            <person name="Land M."/>
            <person name="Hauser L."/>
            <person name="Markowitz V."/>
            <person name="Cheng J.-F."/>
            <person name="Hugenholtz P."/>
            <person name="Woyke T."/>
            <person name="Wu D."/>
            <person name="Tindall B."/>
            <person name="Pomrenke H.G."/>
            <person name="Brambilla E."/>
            <person name="Klenk H.-P."/>
            <person name="Eisen J.A."/>
        </authorList>
    </citation>
    <scope>NUCLEOTIDE SEQUENCE [LARGE SCALE GENOMIC DNA]</scope>
    <source>
        <strain evidence="3">ATCC 51119 / DSM 12145 / JCM 21818 / LMG 10337 / NBRC 100064 / NCIMB 13643</strain>
    </source>
</reference>
<name>F0S9Q1_PSESL</name>
<dbReference type="SUPFAM" id="SSF55729">
    <property type="entry name" value="Acyl-CoA N-acyltransferases (Nat)"/>
    <property type="match status" value="1"/>
</dbReference>
<dbReference type="HOGENOM" id="CLU_055609_0_0_10"/>